<keyword evidence="2 4" id="KW-0238">DNA-binding</keyword>
<dbReference type="InterPro" id="IPR009057">
    <property type="entry name" value="Homeodomain-like_sf"/>
</dbReference>
<dbReference type="GO" id="GO:0003700">
    <property type="term" value="F:DNA-binding transcription factor activity"/>
    <property type="evidence" value="ECO:0007669"/>
    <property type="project" value="TreeGrafter"/>
</dbReference>
<organism evidence="6 7">
    <name type="scientific">Conyzicola lurida</name>
    <dbReference type="NCBI Taxonomy" id="1172621"/>
    <lineage>
        <taxon>Bacteria</taxon>
        <taxon>Bacillati</taxon>
        <taxon>Actinomycetota</taxon>
        <taxon>Actinomycetes</taxon>
        <taxon>Micrococcales</taxon>
        <taxon>Microbacteriaceae</taxon>
        <taxon>Conyzicola</taxon>
    </lineage>
</organism>
<evidence type="ECO:0000259" key="5">
    <source>
        <dbReference type="PROSITE" id="PS50977"/>
    </source>
</evidence>
<proteinExistence type="predicted"/>
<dbReference type="PROSITE" id="PS50977">
    <property type="entry name" value="HTH_TETR_2"/>
    <property type="match status" value="1"/>
</dbReference>
<evidence type="ECO:0000256" key="2">
    <source>
        <dbReference type="ARBA" id="ARBA00023125"/>
    </source>
</evidence>
<evidence type="ECO:0000313" key="7">
    <source>
        <dbReference type="Proteomes" id="UP000536685"/>
    </source>
</evidence>
<dbReference type="PANTHER" id="PTHR30055:SF234">
    <property type="entry name" value="HTH-TYPE TRANSCRIPTIONAL REGULATOR BETI"/>
    <property type="match status" value="1"/>
</dbReference>
<protein>
    <submittedName>
        <fullName evidence="6">AcrR family transcriptional regulator</fullName>
    </submittedName>
</protein>
<reference evidence="6 7" key="1">
    <citation type="submission" date="2020-08" db="EMBL/GenBank/DDBJ databases">
        <title>Sequencing the genomes of 1000 actinobacteria strains.</title>
        <authorList>
            <person name="Klenk H.-P."/>
        </authorList>
    </citation>
    <scope>NUCLEOTIDE SEQUENCE [LARGE SCALE GENOMIC DNA]</scope>
    <source>
        <strain evidence="6 7">DSM 105784</strain>
    </source>
</reference>
<keyword evidence="7" id="KW-1185">Reference proteome</keyword>
<keyword evidence="3" id="KW-0804">Transcription</keyword>
<dbReference type="Pfam" id="PF00440">
    <property type="entry name" value="TetR_N"/>
    <property type="match status" value="1"/>
</dbReference>
<evidence type="ECO:0000313" key="6">
    <source>
        <dbReference type="EMBL" id="MBB5845056.1"/>
    </source>
</evidence>
<dbReference type="PANTHER" id="PTHR30055">
    <property type="entry name" value="HTH-TYPE TRANSCRIPTIONAL REGULATOR RUTR"/>
    <property type="match status" value="1"/>
</dbReference>
<dbReference type="Gene3D" id="1.10.357.10">
    <property type="entry name" value="Tetracycline Repressor, domain 2"/>
    <property type="match status" value="1"/>
</dbReference>
<comment type="caution">
    <text evidence="6">The sequence shown here is derived from an EMBL/GenBank/DDBJ whole genome shotgun (WGS) entry which is preliminary data.</text>
</comment>
<dbReference type="EMBL" id="JACHMJ010000001">
    <property type="protein sequence ID" value="MBB5845056.1"/>
    <property type="molecule type" value="Genomic_DNA"/>
</dbReference>
<evidence type="ECO:0000256" key="4">
    <source>
        <dbReference type="PROSITE-ProRule" id="PRU00335"/>
    </source>
</evidence>
<dbReference type="InterPro" id="IPR001647">
    <property type="entry name" value="HTH_TetR"/>
</dbReference>
<dbReference type="Proteomes" id="UP000536685">
    <property type="component" value="Unassembled WGS sequence"/>
</dbReference>
<name>A0A841ATQ5_9MICO</name>
<evidence type="ECO:0000256" key="3">
    <source>
        <dbReference type="ARBA" id="ARBA00023163"/>
    </source>
</evidence>
<dbReference type="AlphaFoldDB" id="A0A841ATQ5"/>
<sequence>MTIPPVRSPRRDATQNRAALVDAARVVLNRDPDASLEAIAAEAGLSRRSVYGHFASRDDLLRELVSLGAARVAHALESVIHDDPVVRLALIAARLWREVENIRVMAVFTVRGSLKQHTDEALRPLRHGVLEAINTGRDAGSIRVDIAADRLARLMEEAMFSVLEESTTHPLPDHEGHRLVMSMTLGTIGFGWREAGDFIDSHPELHHSEHRKAAH</sequence>
<gene>
    <name evidence="6" type="ORF">HD599_003379</name>
</gene>
<dbReference type="GO" id="GO:0000976">
    <property type="term" value="F:transcription cis-regulatory region binding"/>
    <property type="evidence" value="ECO:0007669"/>
    <property type="project" value="TreeGrafter"/>
</dbReference>
<dbReference type="RefSeq" id="WP_343062134.1">
    <property type="nucleotide sequence ID" value="NZ_JACHMJ010000001.1"/>
</dbReference>
<dbReference type="SUPFAM" id="SSF46689">
    <property type="entry name" value="Homeodomain-like"/>
    <property type="match status" value="1"/>
</dbReference>
<dbReference type="InterPro" id="IPR050109">
    <property type="entry name" value="HTH-type_TetR-like_transc_reg"/>
</dbReference>
<feature type="domain" description="HTH tetR-type" evidence="5">
    <location>
        <begin position="14"/>
        <end position="72"/>
    </location>
</feature>
<keyword evidence="1" id="KW-0805">Transcription regulation</keyword>
<feature type="DNA-binding region" description="H-T-H motif" evidence="4">
    <location>
        <begin position="35"/>
        <end position="54"/>
    </location>
</feature>
<accession>A0A841ATQ5</accession>
<evidence type="ECO:0000256" key="1">
    <source>
        <dbReference type="ARBA" id="ARBA00023015"/>
    </source>
</evidence>